<reference evidence="1" key="1">
    <citation type="submission" date="2020-05" db="EMBL/GenBank/DDBJ databases">
        <title>Large-scale comparative analyses of tick genomes elucidate their genetic diversity and vector capacities.</title>
        <authorList>
            <person name="Jia N."/>
            <person name="Wang J."/>
            <person name="Shi W."/>
            <person name="Du L."/>
            <person name="Sun Y."/>
            <person name="Zhan W."/>
            <person name="Jiang J."/>
            <person name="Wang Q."/>
            <person name="Zhang B."/>
            <person name="Ji P."/>
            <person name="Sakyi L.B."/>
            <person name="Cui X."/>
            <person name="Yuan T."/>
            <person name="Jiang B."/>
            <person name="Yang W."/>
            <person name="Lam T.T.-Y."/>
            <person name="Chang Q."/>
            <person name="Ding S."/>
            <person name="Wang X."/>
            <person name="Zhu J."/>
            <person name="Ruan X."/>
            <person name="Zhao L."/>
            <person name="Wei J."/>
            <person name="Que T."/>
            <person name="Du C."/>
            <person name="Cheng J."/>
            <person name="Dai P."/>
            <person name="Han X."/>
            <person name="Huang E."/>
            <person name="Gao Y."/>
            <person name="Liu J."/>
            <person name="Shao H."/>
            <person name="Ye R."/>
            <person name="Li L."/>
            <person name="Wei W."/>
            <person name="Wang X."/>
            <person name="Wang C."/>
            <person name="Yang T."/>
            <person name="Huo Q."/>
            <person name="Li W."/>
            <person name="Guo W."/>
            <person name="Chen H."/>
            <person name="Zhou L."/>
            <person name="Ni X."/>
            <person name="Tian J."/>
            <person name="Zhou Y."/>
            <person name="Sheng Y."/>
            <person name="Liu T."/>
            <person name="Pan Y."/>
            <person name="Xia L."/>
            <person name="Li J."/>
            <person name="Zhao F."/>
            <person name="Cao W."/>
        </authorList>
    </citation>
    <scope>NUCLEOTIDE SEQUENCE</scope>
    <source>
        <strain evidence="1">Hyas-2018</strain>
    </source>
</reference>
<dbReference type="EMBL" id="CM023488">
    <property type="protein sequence ID" value="KAH6923519.1"/>
    <property type="molecule type" value="Genomic_DNA"/>
</dbReference>
<sequence length="80" mass="9280">MRSFGKQTNEISSSAAFLQSKKWRAKEKALKAQNERLRSTVDAYKKELERLKEQSHVSKFLHVAKDSELACTKAKIIWIK</sequence>
<comment type="caution">
    <text evidence="1">The sequence shown here is derived from an EMBL/GenBank/DDBJ whole genome shotgun (WGS) entry which is preliminary data.</text>
</comment>
<dbReference type="Proteomes" id="UP000821845">
    <property type="component" value="Chromosome 8"/>
</dbReference>
<protein>
    <submittedName>
        <fullName evidence="1">Uncharacterized protein</fullName>
    </submittedName>
</protein>
<accession>A0ACB7RNQ9</accession>
<keyword evidence="2" id="KW-1185">Reference proteome</keyword>
<name>A0ACB7RNQ9_HYAAI</name>
<proteinExistence type="predicted"/>
<gene>
    <name evidence="1" type="ORF">HPB50_002141</name>
</gene>
<evidence type="ECO:0000313" key="2">
    <source>
        <dbReference type="Proteomes" id="UP000821845"/>
    </source>
</evidence>
<organism evidence="1 2">
    <name type="scientific">Hyalomma asiaticum</name>
    <name type="common">Tick</name>
    <dbReference type="NCBI Taxonomy" id="266040"/>
    <lineage>
        <taxon>Eukaryota</taxon>
        <taxon>Metazoa</taxon>
        <taxon>Ecdysozoa</taxon>
        <taxon>Arthropoda</taxon>
        <taxon>Chelicerata</taxon>
        <taxon>Arachnida</taxon>
        <taxon>Acari</taxon>
        <taxon>Parasitiformes</taxon>
        <taxon>Ixodida</taxon>
        <taxon>Ixodoidea</taxon>
        <taxon>Ixodidae</taxon>
        <taxon>Hyalomminae</taxon>
        <taxon>Hyalomma</taxon>
    </lineage>
</organism>
<evidence type="ECO:0000313" key="1">
    <source>
        <dbReference type="EMBL" id="KAH6923519.1"/>
    </source>
</evidence>